<comment type="caution">
    <text evidence="1">The sequence shown here is derived from an EMBL/GenBank/DDBJ whole genome shotgun (WGS) entry which is preliminary data.</text>
</comment>
<accession>A0A8J2KNZ0</accession>
<gene>
    <name evidence="1" type="ORF">AFUS01_LOCUS31713</name>
</gene>
<name>A0A8J2KNZ0_9HEXA</name>
<protein>
    <submittedName>
        <fullName evidence="1">Uncharacterized protein</fullName>
    </submittedName>
</protein>
<organism evidence="1 2">
    <name type="scientific">Allacma fusca</name>
    <dbReference type="NCBI Taxonomy" id="39272"/>
    <lineage>
        <taxon>Eukaryota</taxon>
        <taxon>Metazoa</taxon>
        <taxon>Ecdysozoa</taxon>
        <taxon>Arthropoda</taxon>
        <taxon>Hexapoda</taxon>
        <taxon>Collembola</taxon>
        <taxon>Symphypleona</taxon>
        <taxon>Sminthuridae</taxon>
        <taxon>Allacma</taxon>
    </lineage>
</organism>
<dbReference type="Proteomes" id="UP000708208">
    <property type="component" value="Unassembled WGS sequence"/>
</dbReference>
<evidence type="ECO:0000313" key="2">
    <source>
        <dbReference type="Proteomes" id="UP000708208"/>
    </source>
</evidence>
<sequence>MLRKHVEWRKEYDIDSILKWEPPANITEDYPVDIVGYDLDNSP</sequence>
<reference evidence="1" key="1">
    <citation type="submission" date="2021-06" db="EMBL/GenBank/DDBJ databases">
        <authorList>
            <person name="Hodson N. C."/>
            <person name="Mongue J. A."/>
            <person name="Jaron S. K."/>
        </authorList>
    </citation>
    <scope>NUCLEOTIDE SEQUENCE</scope>
</reference>
<dbReference type="OrthoDB" id="75724at2759"/>
<keyword evidence="2" id="KW-1185">Reference proteome</keyword>
<evidence type="ECO:0000313" key="1">
    <source>
        <dbReference type="EMBL" id="CAG7821371.1"/>
    </source>
</evidence>
<proteinExistence type="predicted"/>
<feature type="non-terminal residue" evidence="1">
    <location>
        <position position="1"/>
    </location>
</feature>
<dbReference type="EMBL" id="CAJVCH010508160">
    <property type="protein sequence ID" value="CAG7821371.1"/>
    <property type="molecule type" value="Genomic_DNA"/>
</dbReference>
<dbReference type="AlphaFoldDB" id="A0A8J2KNZ0"/>